<dbReference type="InterPro" id="IPR013780">
    <property type="entry name" value="Glyco_hydro_b"/>
</dbReference>
<evidence type="ECO:0000256" key="11">
    <source>
        <dbReference type="NCBIfam" id="TIGR01515"/>
    </source>
</evidence>
<dbReference type="NCBIfam" id="NF008967">
    <property type="entry name" value="PRK12313.1"/>
    <property type="match status" value="1"/>
</dbReference>
<dbReference type="InterPro" id="IPR044143">
    <property type="entry name" value="GlgB_N_E_set_prok"/>
</dbReference>
<organism evidence="14 15">
    <name type="scientific">Streptococcus merionis</name>
    <dbReference type="NCBI Taxonomy" id="400065"/>
    <lineage>
        <taxon>Bacteria</taxon>
        <taxon>Bacillati</taxon>
        <taxon>Bacillota</taxon>
        <taxon>Bacilli</taxon>
        <taxon>Lactobacillales</taxon>
        <taxon>Streptococcaceae</taxon>
        <taxon>Streptococcus</taxon>
    </lineage>
</organism>
<evidence type="ECO:0000313" key="14">
    <source>
        <dbReference type="EMBL" id="SNU87568.1"/>
    </source>
</evidence>
<keyword evidence="8 14" id="KW-0808">Transferase</keyword>
<dbReference type="GO" id="GO:0004553">
    <property type="term" value="F:hydrolase activity, hydrolyzing O-glycosyl compounds"/>
    <property type="evidence" value="ECO:0007669"/>
    <property type="project" value="InterPro"/>
</dbReference>
<evidence type="ECO:0000256" key="2">
    <source>
        <dbReference type="ARBA" id="ARBA00002953"/>
    </source>
</evidence>
<dbReference type="SUPFAM" id="SSF51445">
    <property type="entry name" value="(Trans)glycosidases"/>
    <property type="match status" value="1"/>
</dbReference>
<dbReference type="SUPFAM" id="SSF81296">
    <property type="entry name" value="E set domains"/>
    <property type="match status" value="1"/>
</dbReference>
<feature type="active site" description="Nucleophile" evidence="12">
    <location>
        <position position="314"/>
    </location>
</feature>
<dbReference type="CDD" id="cd02855">
    <property type="entry name" value="E_set_GBE_prok_N"/>
    <property type="match status" value="1"/>
</dbReference>
<feature type="active site" description="Proton donor" evidence="12">
    <location>
        <position position="358"/>
    </location>
</feature>
<evidence type="ECO:0000259" key="13">
    <source>
        <dbReference type="SMART" id="SM00642"/>
    </source>
</evidence>
<accession>A0A239SRV3</accession>
<keyword evidence="10" id="KW-0119">Carbohydrate metabolism</keyword>
<evidence type="ECO:0000256" key="1">
    <source>
        <dbReference type="ARBA" id="ARBA00000826"/>
    </source>
</evidence>
<dbReference type="SUPFAM" id="SSF51011">
    <property type="entry name" value="Glycosyl hydrolase domain"/>
    <property type="match status" value="1"/>
</dbReference>
<dbReference type="GO" id="GO:0005978">
    <property type="term" value="P:glycogen biosynthetic process"/>
    <property type="evidence" value="ECO:0007669"/>
    <property type="project" value="UniProtKB-UniRule"/>
</dbReference>
<dbReference type="Pfam" id="PF00128">
    <property type="entry name" value="Alpha-amylase"/>
    <property type="match status" value="1"/>
</dbReference>
<dbReference type="Gene3D" id="3.20.20.80">
    <property type="entry name" value="Glycosidases"/>
    <property type="match status" value="1"/>
</dbReference>
<dbReference type="GO" id="GO:0003844">
    <property type="term" value="F:1,4-alpha-glucan branching enzyme activity"/>
    <property type="evidence" value="ECO:0007669"/>
    <property type="project" value="UniProtKB-UniRule"/>
</dbReference>
<dbReference type="Proteomes" id="UP000215185">
    <property type="component" value="Chromosome 1"/>
</dbReference>
<dbReference type="EC" id="2.4.1.18" evidence="5 11"/>
<proteinExistence type="inferred from homology"/>
<dbReference type="InterPro" id="IPR004193">
    <property type="entry name" value="Glyco_hydro_13_N"/>
</dbReference>
<dbReference type="InterPro" id="IPR006047">
    <property type="entry name" value="GH13_cat_dom"/>
</dbReference>
<gene>
    <name evidence="14" type="primary">glgB</name>
    <name evidence="14" type="ORF">SAMEA4412692_00698</name>
</gene>
<dbReference type="STRING" id="1123308.GCA_000380085_00041"/>
<dbReference type="RefSeq" id="WP_018372594.1">
    <property type="nucleotide sequence ID" value="NZ_LT906439.1"/>
</dbReference>
<dbReference type="EMBL" id="LT906439">
    <property type="protein sequence ID" value="SNU87568.1"/>
    <property type="molecule type" value="Genomic_DNA"/>
</dbReference>
<evidence type="ECO:0000256" key="8">
    <source>
        <dbReference type="ARBA" id="ARBA00022679"/>
    </source>
</evidence>
<dbReference type="InterPro" id="IPR017853">
    <property type="entry name" value="GH"/>
</dbReference>
<dbReference type="InterPro" id="IPR014756">
    <property type="entry name" value="Ig_E-set"/>
</dbReference>
<keyword evidence="7 14" id="KW-0328">Glycosyltransferase</keyword>
<dbReference type="Gene3D" id="2.60.40.10">
    <property type="entry name" value="Immunoglobulins"/>
    <property type="match status" value="1"/>
</dbReference>
<dbReference type="PIRSF" id="PIRSF000463">
    <property type="entry name" value="GlgB"/>
    <property type="match status" value="1"/>
</dbReference>
<feature type="domain" description="Glycosyl hydrolase family 13 catalytic" evidence="13">
    <location>
        <begin position="148"/>
        <end position="508"/>
    </location>
</feature>
<dbReference type="Gene3D" id="2.60.40.1180">
    <property type="entry name" value="Golgi alpha-mannosidase II"/>
    <property type="match status" value="1"/>
</dbReference>
<dbReference type="KEGG" id="smen:SAMEA4412692_0698"/>
<dbReference type="GO" id="GO:0043169">
    <property type="term" value="F:cation binding"/>
    <property type="evidence" value="ECO:0007669"/>
    <property type="project" value="InterPro"/>
</dbReference>
<dbReference type="GO" id="GO:0005829">
    <property type="term" value="C:cytosol"/>
    <property type="evidence" value="ECO:0007669"/>
    <property type="project" value="TreeGrafter"/>
</dbReference>
<dbReference type="eggNOG" id="COG0296">
    <property type="taxonomic scope" value="Bacteria"/>
</dbReference>
<name>A0A239SRV3_9STRE</name>
<dbReference type="AlphaFoldDB" id="A0A239SRV3"/>
<dbReference type="InterPro" id="IPR037439">
    <property type="entry name" value="Branching_enzy"/>
</dbReference>
<evidence type="ECO:0000256" key="5">
    <source>
        <dbReference type="ARBA" id="ARBA00012541"/>
    </source>
</evidence>
<evidence type="ECO:0000256" key="7">
    <source>
        <dbReference type="ARBA" id="ARBA00022676"/>
    </source>
</evidence>
<evidence type="ECO:0000256" key="4">
    <source>
        <dbReference type="ARBA" id="ARBA00009000"/>
    </source>
</evidence>
<keyword evidence="6" id="KW-0321">Glycogen metabolism</keyword>
<dbReference type="PANTHER" id="PTHR43651">
    <property type="entry name" value="1,4-ALPHA-GLUCAN-BRANCHING ENZYME"/>
    <property type="match status" value="1"/>
</dbReference>
<dbReference type="Pfam" id="PF02922">
    <property type="entry name" value="CBM_48"/>
    <property type="match status" value="1"/>
</dbReference>
<evidence type="ECO:0000256" key="9">
    <source>
        <dbReference type="ARBA" id="ARBA00023056"/>
    </source>
</evidence>
<dbReference type="PANTHER" id="PTHR43651:SF3">
    <property type="entry name" value="1,4-ALPHA-GLUCAN-BRANCHING ENZYME"/>
    <property type="match status" value="1"/>
</dbReference>
<keyword evidence="9" id="KW-0320">Glycogen biosynthesis</keyword>
<dbReference type="InterPro" id="IPR006048">
    <property type="entry name" value="A-amylase/branching_C"/>
</dbReference>
<comment type="function">
    <text evidence="2">Catalyzes the formation of the alpha-1,6-glucosidic linkages in glycogen by scission of a 1,4-alpha-linked oligosaccharide from growing alpha-1,4-glucan chains and the subsequent attachment of the oligosaccharide to the alpha-1,6 position.</text>
</comment>
<dbReference type="OrthoDB" id="9800174at2"/>
<dbReference type="CDD" id="cd11322">
    <property type="entry name" value="AmyAc_Glg_BE"/>
    <property type="match status" value="1"/>
</dbReference>
<dbReference type="InterPro" id="IPR013783">
    <property type="entry name" value="Ig-like_fold"/>
</dbReference>
<evidence type="ECO:0000256" key="3">
    <source>
        <dbReference type="ARBA" id="ARBA00004964"/>
    </source>
</evidence>
<comment type="pathway">
    <text evidence="3">Glycan biosynthesis; glycogen biosynthesis.</text>
</comment>
<dbReference type="NCBIfam" id="TIGR01515">
    <property type="entry name" value="branching_enzym"/>
    <property type="match status" value="1"/>
</dbReference>
<keyword evidence="15" id="KW-1185">Reference proteome</keyword>
<evidence type="ECO:0000256" key="6">
    <source>
        <dbReference type="ARBA" id="ARBA00022600"/>
    </source>
</evidence>
<protein>
    <recommendedName>
        <fullName evidence="5 11">1,4-alpha-glucan branching enzyme</fullName>
        <ecNumber evidence="5 11">2.4.1.18</ecNumber>
    </recommendedName>
</protein>
<comment type="similarity">
    <text evidence="4">Belongs to the glycosyl hydrolase 13 family. GlgB subfamily.</text>
</comment>
<dbReference type="InterPro" id="IPR006407">
    <property type="entry name" value="GlgB"/>
</dbReference>
<comment type="catalytic activity">
    <reaction evidence="1">
        <text>Transfers a segment of a (1-&gt;4)-alpha-D-glucan chain to a primary hydroxy group in a similar glucan chain.</text>
        <dbReference type="EC" id="2.4.1.18"/>
    </reaction>
</comment>
<dbReference type="UniPathway" id="UPA00164"/>
<evidence type="ECO:0000256" key="12">
    <source>
        <dbReference type="PIRSR" id="PIRSR000463-1"/>
    </source>
</evidence>
<sequence length="623" mass="73807">MIQFGEQDLYYLNTGQHTNLYETMGAHIIKERNKIMGTQFRVYAPNAKEVFVIGQFNDWQKTHPMTTDGQGIFELYVPDVKSLVLYKYAIITHDGREIVKADPYAFYSETRPGTASSTYNSRYKFKDADWMYQRVDYDFKTAPVSIYELHLGSWKRRKDEQLDGEQPLDYFYSYKELAPLVIDYVKSHGFTHIELMPIMEHPLDASWGYQVTGYYSVTSRYGKPDELKYFVDQCHQAGIGVILDWVPLHFCKDAHGLYMFDGSPLYEYSHEHDRENYQWGTANFDLSKGSTQSFLLSNIKYWLEQFHFDGIRVDALSYLIYWRGETDDDKVNHPALNFIKRVNALVHTEFKGVMMIAEDSSSYPKVTHPLEEEGLGFDLKWDLGWMNDTLKYFERQPIHRTYHSNEITFGMFYNHNEQFILPLSHDEVVHGKLSIVEKMQGSYEDQFHQARAYYAYFYAHPGKNHLFMGNEWGHIREWHDYRQMDWFLLDYPIHQGFHDMMKTLTRFYRNNSALWAKDFQEDGFEWAKIDPSCNFYAFRRFSDEQELLVVNNFNDQNLYETELELPDNAEYKLVFSSNAIPTETFNLYVKDGKTTITVPRFTTYYLELVKPKAKRGRKPKKTK</sequence>
<dbReference type="Pfam" id="PF02806">
    <property type="entry name" value="Alpha-amylase_C"/>
    <property type="match status" value="1"/>
</dbReference>
<evidence type="ECO:0000313" key="15">
    <source>
        <dbReference type="Proteomes" id="UP000215185"/>
    </source>
</evidence>
<reference evidence="14 15" key="1">
    <citation type="submission" date="2017-06" db="EMBL/GenBank/DDBJ databases">
        <authorList>
            <consortium name="Pathogen Informatics"/>
        </authorList>
    </citation>
    <scope>NUCLEOTIDE SEQUENCE [LARGE SCALE GENOMIC DNA]</scope>
    <source>
        <strain evidence="14 15">NCTC13788</strain>
    </source>
</reference>
<dbReference type="SMART" id="SM00642">
    <property type="entry name" value="Aamy"/>
    <property type="match status" value="1"/>
</dbReference>
<evidence type="ECO:0000256" key="10">
    <source>
        <dbReference type="ARBA" id="ARBA00023277"/>
    </source>
</evidence>